<dbReference type="Proteomes" id="UP001235064">
    <property type="component" value="Unassembled WGS sequence"/>
</dbReference>
<reference evidence="2 3" key="1">
    <citation type="submission" date="2023-06" db="EMBL/GenBank/DDBJ databases">
        <title>Microbacterium sp. nov., isolated from a waste landfill.</title>
        <authorList>
            <person name="Wen W."/>
        </authorList>
    </citation>
    <scope>NUCLEOTIDE SEQUENCE [LARGE SCALE GENOMIC DNA]</scope>
    <source>
        <strain evidence="2 3">ASV49</strain>
    </source>
</reference>
<dbReference type="CDD" id="cd12954">
    <property type="entry name" value="MMP_TTHA0227_like_1"/>
    <property type="match status" value="1"/>
</dbReference>
<evidence type="ECO:0000256" key="1">
    <source>
        <dbReference type="SAM" id="MobiDB-lite"/>
    </source>
</evidence>
<organism evidence="2 3">
    <name type="scientific">Microbacterium candidum</name>
    <dbReference type="NCBI Taxonomy" id="3041922"/>
    <lineage>
        <taxon>Bacteria</taxon>
        <taxon>Bacillati</taxon>
        <taxon>Actinomycetota</taxon>
        <taxon>Actinomycetes</taxon>
        <taxon>Micrococcales</taxon>
        <taxon>Microbacteriaceae</taxon>
        <taxon>Microbacterium</taxon>
    </lineage>
</organism>
<protein>
    <submittedName>
        <fullName evidence="2">Metallopeptidase family protein</fullName>
    </submittedName>
</protein>
<dbReference type="EMBL" id="JASXSZ010000004">
    <property type="protein sequence ID" value="MDL9980341.1"/>
    <property type="molecule type" value="Genomic_DNA"/>
</dbReference>
<evidence type="ECO:0000313" key="3">
    <source>
        <dbReference type="Proteomes" id="UP001235064"/>
    </source>
</evidence>
<feature type="region of interest" description="Disordered" evidence="1">
    <location>
        <begin position="1"/>
        <end position="36"/>
    </location>
</feature>
<keyword evidence="3" id="KW-1185">Reference proteome</keyword>
<dbReference type="SUPFAM" id="SSF55486">
    <property type="entry name" value="Metalloproteases ('zincins'), catalytic domain"/>
    <property type="match status" value="1"/>
</dbReference>
<evidence type="ECO:0000313" key="2">
    <source>
        <dbReference type="EMBL" id="MDL9980341.1"/>
    </source>
</evidence>
<comment type="caution">
    <text evidence="2">The sequence shown here is derived from an EMBL/GenBank/DDBJ whole genome shotgun (WGS) entry which is preliminary data.</text>
</comment>
<dbReference type="RefSeq" id="WP_286289297.1">
    <property type="nucleotide sequence ID" value="NZ_JASXSZ010000004.1"/>
</dbReference>
<proteinExistence type="predicted"/>
<gene>
    <name evidence="2" type="ORF">QSV35_13440</name>
</gene>
<accession>A0ABT7N102</accession>
<name>A0ABT7N102_9MICO</name>
<sequence length="146" mass="16843">MLRRRAPRSASAPVARPSRHGRHGREGRSPVVRPPLPPLETRIDRFELAVGTAAEFLRSAWPELRDVRFEIGDLPPAADGEGIPRWFVSSAEKRIVLYRIPIERLSHLHRTDDLHRRMAIEANVFRAAAEYLDRDPWDLGPDRFHF</sequence>